<dbReference type="PANTHER" id="PTHR47572">
    <property type="entry name" value="LIPOPROTEIN-RELATED"/>
    <property type="match status" value="1"/>
</dbReference>
<protein>
    <recommendedName>
        <fullName evidence="2">SMP-30/Gluconolactonase/LRE-like region domain-containing protein</fullName>
    </recommendedName>
</protein>
<sequence length="285" mass="30460">MALLNNETDVSVLVDGLDHVEGIAWGPDGYCYAGGEAGQIYRIDVERKEAVQIADTGGFILGLALDARHNIYACDTGNKAVMKISPDGGVTKYTTGAPGEPFNNPNYPAFDADGNLYVCDSGDWKSDNGKIYRIMRGGATEVWTRSLCEFPNGLCVGSDGSSLFVAMSLNPPRISEILIAPDGSAGSVRTVVEIPGAVPDGVAFDTDGNLYVACYRPDRIYRYSASGQLEVLADDFEGTIIAAPTNIAFCGAERDILLSANLGRWHITRYETGARGLPLQYPDLG</sequence>
<dbReference type="Proteomes" id="UP001174909">
    <property type="component" value="Unassembled WGS sequence"/>
</dbReference>
<proteinExistence type="predicted"/>
<feature type="domain" description="SMP-30/Gluconolactonase/LRE-like region" evidence="2">
    <location>
        <begin position="90"/>
        <end position="257"/>
    </location>
</feature>
<dbReference type="AlphaFoldDB" id="A0AA35WBY4"/>
<keyword evidence="4" id="KW-1185">Reference proteome</keyword>
<dbReference type="EMBL" id="CASHTH010001466">
    <property type="protein sequence ID" value="CAI8015713.1"/>
    <property type="molecule type" value="Genomic_DNA"/>
</dbReference>
<comment type="caution">
    <text evidence="3">The sequence shown here is derived from an EMBL/GenBank/DDBJ whole genome shotgun (WGS) entry which is preliminary data.</text>
</comment>
<dbReference type="InterPro" id="IPR051262">
    <property type="entry name" value="SMP-30/CGR1_Lactonase"/>
</dbReference>
<evidence type="ECO:0000313" key="3">
    <source>
        <dbReference type="EMBL" id="CAI8015713.1"/>
    </source>
</evidence>
<evidence type="ECO:0000256" key="1">
    <source>
        <dbReference type="ARBA" id="ARBA00022801"/>
    </source>
</evidence>
<gene>
    <name evidence="3" type="ORF">GBAR_LOCUS9694</name>
</gene>
<dbReference type="SUPFAM" id="SSF63829">
    <property type="entry name" value="Calcium-dependent phosphotriesterase"/>
    <property type="match status" value="1"/>
</dbReference>
<reference evidence="3" key="1">
    <citation type="submission" date="2023-03" db="EMBL/GenBank/DDBJ databases">
        <authorList>
            <person name="Steffen K."/>
            <person name="Cardenas P."/>
        </authorList>
    </citation>
    <scope>NUCLEOTIDE SEQUENCE</scope>
</reference>
<dbReference type="InterPro" id="IPR013658">
    <property type="entry name" value="SGL"/>
</dbReference>
<dbReference type="GO" id="GO:0016787">
    <property type="term" value="F:hydrolase activity"/>
    <property type="evidence" value="ECO:0007669"/>
    <property type="project" value="UniProtKB-KW"/>
</dbReference>
<dbReference type="InterPro" id="IPR011042">
    <property type="entry name" value="6-blade_b-propeller_TolB-like"/>
</dbReference>
<dbReference type="PANTHER" id="PTHR47572:SF4">
    <property type="entry name" value="LACTONASE DRP35"/>
    <property type="match status" value="1"/>
</dbReference>
<dbReference type="Pfam" id="PF08450">
    <property type="entry name" value="SGL"/>
    <property type="match status" value="1"/>
</dbReference>
<evidence type="ECO:0000313" key="4">
    <source>
        <dbReference type="Proteomes" id="UP001174909"/>
    </source>
</evidence>
<dbReference type="Gene3D" id="2.120.10.30">
    <property type="entry name" value="TolB, C-terminal domain"/>
    <property type="match status" value="1"/>
</dbReference>
<organism evidence="3 4">
    <name type="scientific">Geodia barretti</name>
    <name type="common">Barrett's horny sponge</name>
    <dbReference type="NCBI Taxonomy" id="519541"/>
    <lineage>
        <taxon>Eukaryota</taxon>
        <taxon>Metazoa</taxon>
        <taxon>Porifera</taxon>
        <taxon>Demospongiae</taxon>
        <taxon>Heteroscleromorpha</taxon>
        <taxon>Tetractinellida</taxon>
        <taxon>Astrophorina</taxon>
        <taxon>Geodiidae</taxon>
        <taxon>Geodia</taxon>
    </lineage>
</organism>
<name>A0AA35WBY4_GEOBA</name>
<keyword evidence="1" id="KW-0378">Hydrolase</keyword>
<accession>A0AA35WBY4</accession>
<evidence type="ECO:0000259" key="2">
    <source>
        <dbReference type="Pfam" id="PF08450"/>
    </source>
</evidence>